<dbReference type="FunFam" id="1.10.287.130:FF:000001">
    <property type="entry name" value="Two-component sensor histidine kinase"/>
    <property type="match status" value="1"/>
</dbReference>
<dbReference type="InterPro" id="IPR036890">
    <property type="entry name" value="HATPase_C_sf"/>
</dbReference>
<dbReference type="SMART" id="SM00304">
    <property type="entry name" value="HAMP"/>
    <property type="match status" value="1"/>
</dbReference>
<keyword evidence="12" id="KW-0902">Two-component regulatory system</keyword>
<dbReference type="GO" id="GO:0005886">
    <property type="term" value="C:plasma membrane"/>
    <property type="evidence" value="ECO:0007669"/>
    <property type="project" value="UniProtKB-SubCell"/>
</dbReference>
<reference evidence="17 18" key="1">
    <citation type="journal article" date="2014" name="Genome Announc.">
        <title>Draft Genome Sequences of Three Alkaliphilic Bacillus Strains, Bacillus wakoensis JCM 9140T, Bacillus akibai JCM 9157T, and Bacillus hemicellulosilyticus JCM 9152T.</title>
        <authorList>
            <person name="Yuki M."/>
            <person name="Oshima K."/>
            <person name="Suda W."/>
            <person name="Oshida Y."/>
            <person name="Kitamura K."/>
            <person name="Iida T."/>
            <person name="Hattori M."/>
            <person name="Ohkuma M."/>
        </authorList>
    </citation>
    <scope>NUCLEOTIDE SEQUENCE [LARGE SCALE GENOMIC DNA]</scope>
    <source>
        <strain evidence="17 18">JCM 9157</strain>
    </source>
</reference>
<keyword evidence="8" id="KW-0547">Nucleotide-binding</keyword>
<dbReference type="InterPro" id="IPR036097">
    <property type="entry name" value="HisK_dim/P_sf"/>
</dbReference>
<keyword evidence="11 14" id="KW-1133">Transmembrane helix</keyword>
<dbReference type="Pfam" id="PF00672">
    <property type="entry name" value="HAMP"/>
    <property type="match status" value="1"/>
</dbReference>
<comment type="subcellular location">
    <subcellularLocation>
        <location evidence="2">Cell membrane</location>
        <topology evidence="2">Multi-pass membrane protein</topology>
    </subcellularLocation>
</comment>
<keyword evidence="5" id="KW-0597">Phosphoprotein</keyword>
<dbReference type="CDD" id="cd00082">
    <property type="entry name" value="HisKA"/>
    <property type="match status" value="1"/>
</dbReference>
<dbReference type="SUPFAM" id="SSF55874">
    <property type="entry name" value="ATPase domain of HSP90 chaperone/DNA topoisomerase II/histidine kinase"/>
    <property type="match status" value="1"/>
</dbReference>
<keyword evidence="18" id="KW-1185">Reference proteome</keyword>
<proteinExistence type="predicted"/>
<name>W4QR48_HALA3</name>
<evidence type="ECO:0000256" key="6">
    <source>
        <dbReference type="ARBA" id="ARBA00022679"/>
    </source>
</evidence>
<dbReference type="EC" id="2.7.13.3" evidence="3"/>
<keyword evidence="10" id="KW-0067">ATP-binding</keyword>
<keyword evidence="6" id="KW-0808">Transferase</keyword>
<dbReference type="SMART" id="SM00388">
    <property type="entry name" value="HisKA"/>
    <property type="match status" value="1"/>
</dbReference>
<keyword evidence="7 14" id="KW-0812">Transmembrane</keyword>
<dbReference type="InterPro" id="IPR005467">
    <property type="entry name" value="His_kinase_dom"/>
</dbReference>
<keyword evidence="9 17" id="KW-0418">Kinase</keyword>
<gene>
    <name evidence="17" type="ORF">JCM9157_1451</name>
</gene>
<accession>W4QR48</accession>
<dbReference type="eggNOG" id="COG2205">
    <property type="taxonomic scope" value="Bacteria"/>
</dbReference>
<evidence type="ECO:0000256" key="12">
    <source>
        <dbReference type="ARBA" id="ARBA00023012"/>
    </source>
</evidence>
<evidence type="ECO:0000256" key="10">
    <source>
        <dbReference type="ARBA" id="ARBA00022840"/>
    </source>
</evidence>
<evidence type="ECO:0000256" key="9">
    <source>
        <dbReference type="ARBA" id="ARBA00022777"/>
    </source>
</evidence>
<comment type="caution">
    <text evidence="17">The sequence shown here is derived from an EMBL/GenBank/DDBJ whole genome shotgun (WGS) entry which is preliminary data.</text>
</comment>
<organism evidence="17 18">
    <name type="scientific">Halalkalibacter akibai (strain ATCC 43226 / DSM 21942 / CIP 109018 / JCM 9157 / 1139)</name>
    <name type="common">Bacillus akibai</name>
    <dbReference type="NCBI Taxonomy" id="1236973"/>
    <lineage>
        <taxon>Bacteria</taxon>
        <taxon>Bacillati</taxon>
        <taxon>Bacillota</taxon>
        <taxon>Bacilli</taxon>
        <taxon>Bacillales</taxon>
        <taxon>Bacillaceae</taxon>
        <taxon>Halalkalibacter</taxon>
    </lineage>
</organism>
<dbReference type="CDD" id="cd06225">
    <property type="entry name" value="HAMP"/>
    <property type="match status" value="1"/>
</dbReference>
<evidence type="ECO:0000256" key="7">
    <source>
        <dbReference type="ARBA" id="ARBA00022692"/>
    </source>
</evidence>
<evidence type="ECO:0000313" key="18">
    <source>
        <dbReference type="Proteomes" id="UP000018896"/>
    </source>
</evidence>
<feature type="transmembrane region" description="Helical" evidence="14">
    <location>
        <begin position="7"/>
        <end position="27"/>
    </location>
</feature>
<dbReference type="Gene3D" id="1.10.287.130">
    <property type="match status" value="1"/>
</dbReference>
<dbReference type="SUPFAM" id="SSF47384">
    <property type="entry name" value="Homodimeric domain of signal transducing histidine kinase"/>
    <property type="match status" value="1"/>
</dbReference>
<feature type="domain" description="HAMP" evidence="16">
    <location>
        <begin position="183"/>
        <end position="235"/>
    </location>
</feature>
<evidence type="ECO:0000256" key="14">
    <source>
        <dbReference type="SAM" id="Phobius"/>
    </source>
</evidence>
<protein>
    <recommendedName>
        <fullName evidence="3">histidine kinase</fullName>
        <ecNumber evidence="3">2.7.13.3</ecNumber>
    </recommendedName>
</protein>
<evidence type="ECO:0000256" key="5">
    <source>
        <dbReference type="ARBA" id="ARBA00022553"/>
    </source>
</evidence>
<dbReference type="EMBL" id="BAUV01000007">
    <property type="protein sequence ID" value="GAE34397.1"/>
    <property type="molecule type" value="Genomic_DNA"/>
</dbReference>
<dbReference type="InterPro" id="IPR050398">
    <property type="entry name" value="HssS/ArlS-like"/>
</dbReference>
<dbReference type="GO" id="GO:0000155">
    <property type="term" value="F:phosphorelay sensor kinase activity"/>
    <property type="evidence" value="ECO:0007669"/>
    <property type="project" value="InterPro"/>
</dbReference>
<evidence type="ECO:0000256" key="8">
    <source>
        <dbReference type="ARBA" id="ARBA00022741"/>
    </source>
</evidence>
<feature type="transmembrane region" description="Helical" evidence="14">
    <location>
        <begin position="159"/>
        <end position="181"/>
    </location>
</feature>
<dbReference type="Gene3D" id="6.10.340.10">
    <property type="match status" value="1"/>
</dbReference>
<dbReference type="PRINTS" id="PR00344">
    <property type="entry name" value="BCTRLSENSOR"/>
</dbReference>
<evidence type="ECO:0000313" key="17">
    <source>
        <dbReference type="EMBL" id="GAE34397.1"/>
    </source>
</evidence>
<dbReference type="SMART" id="SM00387">
    <property type="entry name" value="HATPase_c"/>
    <property type="match status" value="1"/>
</dbReference>
<dbReference type="STRING" id="1236973.JCM9157_1451"/>
<evidence type="ECO:0000259" key="15">
    <source>
        <dbReference type="PROSITE" id="PS50109"/>
    </source>
</evidence>
<dbReference type="InterPro" id="IPR004358">
    <property type="entry name" value="Sig_transdc_His_kin-like_C"/>
</dbReference>
<dbReference type="SUPFAM" id="SSF158472">
    <property type="entry name" value="HAMP domain-like"/>
    <property type="match status" value="1"/>
</dbReference>
<dbReference type="PROSITE" id="PS50885">
    <property type="entry name" value="HAMP"/>
    <property type="match status" value="1"/>
</dbReference>
<dbReference type="Proteomes" id="UP000018896">
    <property type="component" value="Unassembled WGS sequence"/>
</dbReference>
<dbReference type="InterPro" id="IPR003661">
    <property type="entry name" value="HisK_dim/P_dom"/>
</dbReference>
<evidence type="ECO:0000256" key="1">
    <source>
        <dbReference type="ARBA" id="ARBA00000085"/>
    </source>
</evidence>
<evidence type="ECO:0000256" key="11">
    <source>
        <dbReference type="ARBA" id="ARBA00022989"/>
    </source>
</evidence>
<feature type="domain" description="Histidine kinase" evidence="15">
    <location>
        <begin position="243"/>
        <end position="458"/>
    </location>
</feature>
<keyword evidence="13 14" id="KW-0472">Membrane</keyword>
<evidence type="ECO:0000256" key="4">
    <source>
        <dbReference type="ARBA" id="ARBA00022475"/>
    </source>
</evidence>
<dbReference type="PROSITE" id="PS50109">
    <property type="entry name" value="HIS_KIN"/>
    <property type="match status" value="1"/>
</dbReference>
<dbReference type="FunFam" id="3.30.565.10:FF:000006">
    <property type="entry name" value="Sensor histidine kinase WalK"/>
    <property type="match status" value="1"/>
</dbReference>
<dbReference type="InterPro" id="IPR003660">
    <property type="entry name" value="HAMP_dom"/>
</dbReference>
<evidence type="ECO:0000256" key="3">
    <source>
        <dbReference type="ARBA" id="ARBA00012438"/>
    </source>
</evidence>
<sequence>MKLSTRLSLFVLVCSVIGIIVMSTSFYQLSKSFYKNQLQKEIEYRLAAHGEIVEDDMTAHTLHHVVLMEKRDPETFFIIMDQEFNLLEQNYPVSEQQLQSYRKWIQEKSNLGETEFIETMARHIPHIWSFVPLTKDEDVLGYLFIDQDTGDFNQAQTKLLYISIIMALLTLLLSGLITIYLSKRLTAPLIEVRNSTRKIAKGDFDFSLVPKGNDEITDLIKDISNMASQLKDYRDSRQQFLSNVSHDLRTPLTYLKGYAAILKDKPHSSKDVMEYSKTIYSEAIRMERLVNDLFQLMKLDEGKFKIEMRETDIVALLSHLLQKVKLRAKEKNIDIRFSSNTNPIVAMVDSERMEQAILNLVTNAIHYTEPGGCIEISVEKQPHQLILQVKDNGQGIPEQDLPYIWERFYRVDKARSSVSGGSGLGLTITKQLIELQGGVIMVNSIFGKGTCFIIKFDK</sequence>
<evidence type="ECO:0000256" key="2">
    <source>
        <dbReference type="ARBA" id="ARBA00004651"/>
    </source>
</evidence>
<comment type="catalytic activity">
    <reaction evidence="1">
        <text>ATP + protein L-histidine = ADP + protein N-phospho-L-histidine.</text>
        <dbReference type="EC" id="2.7.13.3"/>
    </reaction>
</comment>
<dbReference type="CDD" id="cd00075">
    <property type="entry name" value="HATPase"/>
    <property type="match status" value="1"/>
</dbReference>
<evidence type="ECO:0000256" key="13">
    <source>
        <dbReference type="ARBA" id="ARBA00023136"/>
    </source>
</evidence>
<dbReference type="Pfam" id="PF02518">
    <property type="entry name" value="HATPase_c"/>
    <property type="match status" value="1"/>
</dbReference>
<dbReference type="PANTHER" id="PTHR45528:SF1">
    <property type="entry name" value="SENSOR HISTIDINE KINASE CPXA"/>
    <property type="match status" value="1"/>
</dbReference>
<dbReference type="GO" id="GO:0005524">
    <property type="term" value="F:ATP binding"/>
    <property type="evidence" value="ECO:0007669"/>
    <property type="project" value="UniProtKB-KW"/>
</dbReference>
<dbReference type="InterPro" id="IPR003594">
    <property type="entry name" value="HATPase_dom"/>
</dbReference>
<dbReference type="AlphaFoldDB" id="W4QR48"/>
<dbReference type="Pfam" id="PF00512">
    <property type="entry name" value="HisKA"/>
    <property type="match status" value="1"/>
</dbReference>
<evidence type="ECO:0000259" key="16">
    <source>
        <dbReference type="PROSITE" id="PS50885"/>
    </source>
</evidence>
<keyword evidence="4" id="KW-1003">Cell membrane</keyword>
<dbReference type="PANTHER" id="PTHR45528">
    <property type="entry name" value="SENSOR HISTIDINE KINASE CPXA"/>
    <property type="match status" value="1"/>
</dbReference>
<dbReference type="Gene3D" id="3.30.565.10">
    <property type="entry name" value="Histidine kinase-like ATPase, C-terminal domain"/>
    <property type="match status" value="1"/>
</dbReference>